<proteinExistence type="predicted"/>
<dbReference type="EMBL" id="PEBD01000008">
    <property type="protein sequence ID" value="PHV66746.1"/>
    <property type="molecule type" value="Genomic_DNA"/>
</dbReference>
<dbReference type="Gene3D" id="3.10.450.50">
    <property type="match status" value="1"/>
</dbReference>
<dbReference type="InterPro" id="IPR032710">
    <property type="entry name" value="NTF2-like_dom_sf"/>
</dbReference>
<evidence type="ECO:0000313" key="2">
    <source>
        <dbReference type="Proteomes" id="UP000225108"/>
    </source>
</evidence>
<accession>A0A2G3PLW3</accession>
<dbReference type="AlphaFoldDB" id="A0A2G3PLW3"/>
<evidence type="ECO:0000313" key="1">
    <source>
        <dbReference type="EMBL" id="PHV66746.1"/>
    </source>
</evidence>
<reference evidence="1 2" key="1">
    <citation type="submission" date="2017-10" db="EMBL/GenBank/DDBJ databases">
        <title>The draft genome sequence of Williamsia sp. BULT 1.1 isolated from the semi-arid grassland soils from South Africa.</title>
        <authorList>
            <person name="Kabwe M.H."/>
            <person name="Govender N."/>
            <person name="Mutseka Lunga P."/>
            <person name="Vikram S."/>
            <person name="Makhalanyane T.P."/>
        </authorList>
    </citation>
    <scope>NUCLEOTIDE SEQUENCE [LARGE SCALE GENOMIC DNA]</scope>
    <source>
        <strain evidence="1 2">BULT 1.1</strain>
    </source>
</reference>
<evidence type="ECO:0008006" key="3">
    <source>
        <dbReference type="Google" id="ProtNLM"/>
    </source>
</evidence>
<dbReference type="SUPFAM" id="SSF54427">
    <property type="entry name" value="NTF2-like"/>
    <property type="match status" value="1"/>
</dbReference>
<dbReference type="InterPro" id="IPR009959">
    <property type="entry name" value="Cyclase_SnoaL-like"/>
</dbReference>
<sequence length="128" mass="14438">MARDEMINRYVAYLDACNRRAWNELGAFVAASVLVNGEELTQREYVAQVMATIEVFPDYRWELRRAIVEGEWLAVYLLDTGTRAKPFLNAPGDGARVSTDELDMYRVVDGLICEVVGTVDNARLAHIP</sequence>
<comment type="caution">
    <text evidence="1">The sequence shown here is derived from an EMBL/GenBank/DDBJ whole genome shotgun (WGS) entry which is preliminary data.</text>
</comment>
<protein>
    <recommendedName>
        <fullName evidence="3">Ester cyclase</fullName>
    </recommendedName>
</protein>
<name>A0A2G3PLW3_WILMA</name>
<gene>
    <name evidence="1" type="ORF">CSW57_10745</name>
</gene>
<organism evidence="1 2">
    <name type="scientific">Williamsia marianensis</name>
    <dbReference type="NCBI Taxonomy" id="85044"/>
    <lineage>
        <taxon>Bacteria</taxon>
        <taxon>Bacillati</taxon>
        <taxon>Actinomycetota</taxon>
        <taxon>Actinomycetes</taxon>
        <taxon>Mycobacteriales</taxon>
        <taxon>Nocardiaceae</taxon>
        <taxon>Williamsia</taxon>
    </lineage>
</organism>
<dbReference type="Pfam" id="PF07366">
    <property type="entry name" value="SnoaL"/>
    <property type="match status" value="1"/>
</dbReference>
<dbReference type="GO" id="GO:0030638">
    <property type="term" value="P:polyketide metabolic process"/>
    <property type="evidence" value="ECO:0007669"/>
    <property type="project" value="InterPro"/>
</dbReference>
<dbReference type="RefSeq" id="WP_099382772.1">
    <property type="nucleotide sequence ID" value="NZ_PEBD01000008.1"/>
</dbReference>
<dbReference type="Proteomes" id="UP000225108">
    <property type="component" value="Unassembled WGS sequence"/>
</dbReference>